<reference evidence="2" key="1">
    <citation type="submission" date="2019-02" db="EMBL/GenBank/DDBJ databases">
        <authorList>
            <person name="Gruber-Vodicka R. H."/>
            <person name="Seah K. B. B."/>
        </authorList>
    </citation>
    <scope>NUCLEOTIDE SEQUENCE</scope>
    <source>
        <strain evidence="2">BECK_M7</strain>
    </source>
</reference>
<proteinExistence type="predicted"/>
<name>A0A450UNM3_9GAMM</name>
<evidence type="ECO:0000256" key="1">
    <source>
        <dbReference type="SAM" id="MobiDB-lite"/>
    </source>
</evidence>
<organism evidence="2">
    <name type="scientific">Candidatus Kentrum sp. LFY</name>
    <dbReference type="NCBI Taxonomy" id="2126342"/>
    <lineage>
        <taxon>Bacteria</taxon>
        <taxon>Pseudomonadati</taxon>
        <taxon>Pseudomonadota</taxon>
        <taxon>Gammaproteobacteria</taxon>
        <taxon>Candidatus Kentrum</taxon>
    </lineage>
</organism>
<sequence length="210" mass="23695">MANLHESTETTSHVIPRKFTGSFCHPWHLGPANPWRNDGNAEYLHNRLKQPIPPSRQGMSGMTNLHESTETTSHVIPRKFTGSFCHPWRLGPANPWRNDGSGEFPHNHLKQPIPSSRQGMPGPSRQGRQQDLAAAFAALGEYLPEIDGSSPSLPRHQEKVGWNSRRRVFHAGKAGNFCAMQFLLDNRHDHANVRAWSKGFRDCDFTGIHR</sequence>
<protein>
    <submittedName>
        <fullName evidence="2">Uncharacterized protein</fullName>
    </submittedName>
</protein>
<dbReference type="AlphaFoldDB" id="A0A450UNM3"/>
<gene>
    <name evidence="2" type="ORF">BECKLFY1418B_GA0070995_10533</name>
</gene>
<dbReference type="EMBL" id="CAADFF010000053">
    <property type="protein sequence ID" value="VFJ94060.1"/>
    <property type="molecule type" value="Genomic_DNA"/>
</dbReference>
<feature type="region of interest" description="Disordered" evidence="1">
    <location>
        <begin position="100"/>
        <end position="128"/>
    </location>
</feature>
<evidence type="ECO:0000313" key="2">
    <source>
        <dbReference type="EMBL" id="VFJ94060.1"/>
    </source>
</evidence>
<accession>A0A450UNM3</accession>